<keyword evidence="7 11" id="KW-1133">Transmembrane helix</keyword>
<proteinExistence type="inferred from homology"/>
<keyword evidence="4" id="KW-0808">Transferase</keyword>
<dbReference type="AlphaFoldDB" id="A0A8H2WGZ2"/>
<evidence type="ECO:0000256" key="11">
    <source>
        <dbReference type="SAM" id="Phobius"/>
    </source>
</evidence>
<evidence type="ECO:0000256" key="6">
    <source>
        <dbReference type="ARBA" id="ARBA00022968"/>
    </source>
</evidence>
<evidence type="ECO:0000313" key="12">
    <source>
        <dbReference type="EMBL" id="CAE6383182.1"/>
    </source>
</evidence>
<dbReference type="GO" id="GO:0051072">
    <property type="term" value="P:4,6-pyruvylated galactose residue biosynthetic process"/>
    <property type="evidence" value="ECO:0007669"/>
    <property type="project" value="TreeGrafter"/>
</dbReference>
<dbReference type="PANTHER" id="PTHR11214:SF333">
    <property type="entry name" value="GLYCOSYLTRANSFERASE FAMILY 31 PROTEIN"/>
    <property type="match status" value="1"/>
</dbReference>
<accession>A0A8H2WGZ2</accession>
<evidence type="ECO:0000256" key="4">
    <source>
        <dbReference type="ARBA" id="ARBA00022679"/>
    </source>
</evidence>
<dbReference type="Pfam" id="PF01762">
    <property type="entry name" value="Galactosyl_T"/>
    <property type="match status" value="1"/>
</dbReference>
<feature type="region of interest" description="Disordered" evidence="10">
    <location>
        <begin position="468"/>
        <end position="495"/>
    </location>
</feature>
<evidence type="ECO:0000256" key="2">
    <source>
        <dbReference type="ARBA" id="ARBA00008661"/>
    </source>
</evidence>
<evidence type="ECO:0000256" key="1">
    <source>
        <dbReference type="ARBA" id="ARBA00004323"/>
    </source>
</evidence>
<evidence type="ECO:0000256" key="8">
    <source>
        <dbReference type="ARBA" id="ARBA00023034"/>
    </source>
</evidence>
<comment type="similarity">
    <text evidence="2">Belongs to the glycosyltransferase 31 family.</text>
</comment>
<dbReference type="EMBL" id="CAJMWS010000226">
    <property type="protein sequence ID" value="CAE6383182.1"/>
    <property type="molecule type" value="Genomic_DNA"/>
</dbReference>
<evidence type="ECO:0000256" key="10">
    <source>
        <dbReference type="SAM" id="MobiDB-lite"/>
    </source>
</evidence>
<name>A0A8H2WGZ2_9AGAM</name>
<dbReference type="PANTHER" id="PTHR11214">
    <property type="entry name" value="BETA-1,3-N-ACETYLGLUCOSAMINYLTRANSFERASE"/>
    <property type="match status" value="1"/>
</dbReference>
<comment type="subcellular location">
    <subcellularLocation>
        <location evidence="1">Golgi apparatus membrane</location>
        <topology evidence="1">Single-pass type II membrane protein</topology>
    </subcellularLocation>
</comment>
<dbReference type="InterPro" id="IPR002659">
    <property type="entry name" value="Glyco_trans_31"/>
</dbReference>
<protein>
    <submittedName>
        <fullName evidence="12">Uncharacterized protein</fullName>
    </submittedName>
</protein>
<keyword evidence="6" id="KW-0735">Signal-anchor</keyword>
<feature type="compositionally biased region" description="Basic and acidic residues" evidence="10">
    <location>
        <begin position="468"/>
        <end position="491"/>
    </location>
</feature>
<evidence type="ECO:0000256" key="5">
    <source>
        <dbReference type="ARBA" id="ARBA00022692"/>
    </source>
</evidence>
<dbReference type="GO" id="GO:0000139">
    <property type="term" value="C:Golgi membrane"/>
    <property type="evidence" value="ECO:0007669"/>
    <property type="project" value="UniProtKB-SubCell"/>
</dbReference>
<keyword evidence="8" id="KW-0333">Golgi apparatus</keyword>
<dbReference type="Proteomes" id="UP000663846">
    <property type="component" value="Unassembled WGS sequence"/>
</dbReference>
<keyword evidence="3" id="KW-0328">Glycosyltransferase</keyword>
<organism evidence="12 13">
    <name type="scientific">Rhizoctonia solani</name>
    <dbReference type="NCBI Taxonomy" id="456999"/>
    <lineage>
        <taxon>Eukaryota</taxon>
        <taxon>Fungi</taxon>
        <taxon>Dikarya</taxon>
        <taxon>Basidiomycota</taxon>
        <taxon>Agaricomycotina</taxon>
        <taxon>Agaricomycetes</taxon>
        <taxon>Cantharellales</taxon>
        <taxon>Ceratobasidiaceae</taxon>
        <taxon>Rhizoctonia</taxon>
    </lineage>
</organism>
<keyword evidence="9 11" id="KW-0472">Membrane</keyword>
<reference evidence="12" key="1">
    <citation type="submission" date="2021-01" db="EMBL/GenBank/DDBJ databases">
        <authorList>
            <person name="Kaushik A."/>
        </authorList>
    </citation>
    <scope>NUCLEOTIDE SEQUENCE</scope>
    <source>
        <strain evidence="12">AG1-1C</strain>
    </source>
</reference>
<dbReference type="GO" id="GO:0016758">
    <property type="term" value="F:hexosyltransferase activity"/>
    <property type="evidence" value="ECO:0007669"/>
    <property type="project" value="InterPro"/>
</dbReference>
<evidence type="ECO:0000256" key="9">
    <source>
        <dbReference type="ARBA" id="ARBA00023136"/>
    </source>
</evidence>
<dbReference type="Gene3D" id="3.90.550.50">
    <property type="match status" value="1"/>
</dbReference>
<sequence length="548" mass="62310">MDAMAVEVDFNPWLLVGEAEQELDSEDGSLLPLSQRPTSRQAIKKTWIEQLVVQYRGPSLRGYYPPVTLFQHPWVPSRISSLVFTLLVVLISILSLVSAVRWITREDKYQLPWRSYCSLQADFHPVDPPLESVPPVGLFIGVMSTAMGFQRRQLIRSTWASHPRSRGGVDGHSNLGGTSRTVVKFIVGAPSPSVERRLKLENKLYGDIVVLPIRENMNEGKTYAYFSWAHERALVPPPRSRLYLGSKVNETDPQTIVPLHRDFSDWVKPDYVVKADDDSFVMLAELEARLRIELFKARVEALEWDPLVYWGCKYLIKDYFMGGELYALSWPLVSYVATSEAVKTMTIGYEDQQVARWIGTHPHASRVRWASERCWIYNHPKSANVYAHGFLFPSEVQRIKESIAGERAPEQIQNANLPTSWEIDSPEYSWSSVTGPSLRYISPHPRNLTLAMEVEALIEGSALSHELSPRNRNEYEHYPNGDNSGRTEDRGQGQMSQWARVKAAYDLKEDSQVRYLGKNLGGTVVVHYVKKDEWFLETSLALLGGISV</sequence>
<evidence type="ECO:0000313" key="13">
    <source>
        <dbReference type="Proteomes" id="UP000663846"/>
    </source>
</evidence>
<gene>
    <name evidence="12" type="ORF">RDB_LOCUS36152</name>
</gene>
<keyword evidence="5 11" id="KW-0812">Transmembrane</keyword>
<comment type="caution">
    <text evidence="12">The sequence shown here is derived from an EMBL/GenBank/DDBJ whole genome shotgun (WGS) entry which is preliminary data.</text>
</comment>
<evidence type="ECO:0000256" key="7">
    <source>
        <dbReference type="ARBA" id="ARBA00022989"/>
    </source>
</evidence>
<feature type="transmembrane region" description="Helical" evidence="11">
    <location>
        <begin position="82"/>
        <end position="103"/>
    </location>
</feature>
<evidence type="ECO:0000256" key="3">
    <source>
        <dbReference type="ARBA" id="ARBA00022676"/>
    </source>
</evidence>